<gene>
    <name evidence="1" type="ORF">K8I29_00950</name>
</gene>
<comment type="caution">
    <text evidence="1">The sequence shown here is derived from an EMBL/GenBank/DDBJ whole genome shotgun (WGS) entry which is preliminary data.</text>
</comment>
<evidence type="ECO:0000313" key="1">
    <source>
        <dbReference type="EMBL" id="MBZ0154765.1"/>
    </source>
</evidence>
<dbReference type="EMBL" id="JAIOIV010000012">
    <property type="protein sequence ID" value="MBZ0154765.1"/>
    <property type="molecule type" value="Genomic_DNA"/>
</dbReference>
<reference evidence="1" key="2">
    <citation type="submission" date="2021-08" db="EMBL/GenBank/DDBJ databases">
        <authorList>
            <person name="Dalcin Martins P."/>
        </authorList>
    </citation>
    <scope>NUCLEOTIDE SEQUENCE</scope>
    <source>
        <strain evidence="1">MAG_39</strain>
    </source>
</reference>
<reference evidence="1" key="1">
    <citation type="journal article" date="2021" name="bioRxiv">
        <title>Unraveling nitrogen, sulfur and carbon metabolic pathways and microbial community transcriptional responses to substrate deprivation and toxicity stresses in a bioreactor mimicking anoxic brackish coastal sediment conditions.</title>
        <authorList>
            <person name="Martins P.D."/>
            <person name="Echeveste M.J."/>
            <person name="Arshad A."/>
            <person name="Kurth J."/>
            <person name="Ouboter H."/>
            <person name="Jetten M.S.M."/>
            <person name="Welte C.U."/>
        </authorList>
    </citation>
    <scope>NUCLEOTIDE SEQUENCE</scope>
    <source>
        <strain evidence="1">MAG_39</strain>
    </source>
</reference>
<dbReference type="Proteomes" id="UP000705867">
    <property type="component" value="Unassembled WGS sequence"/>
</dbReference>
<protein>
    <submittedName>
        <fullName evidence="1">Glycosyltransferase</fullName>
    </submittedName>
</protein>
<dbReference type="AlphaFoldDB" id="A0A953J9R7"/>
<proteinExistence type="predicted"/>
<dbReference type="Gene3D" id="3.40.50.2000">
    <property type="entry name" value="Glycogen Phosphorylase B"/>
    <property type="match status" value="1"/>
</dbReference>
<organism evidence="1 2">
    <name type="scientific">Candidatus Nitrobium versatile</name>
    <dbReference type="NCBI Taxonomy" id="2884831"/>
    <lineage>
        <taxon>Bacteria</taxon>
        <taxon>Pseudomonadati</taxon>
        <taxon>Nitrospirota</taxon>
        <taxon>Nitrospiria</taxon>
        <taxon>Nitrospirales</taxon>
        <taxon>Nitrospiraceae</taxon>
        <taxon>Candidatus Nitrobium</taxon>
    </lineage>
</organism>
<accession>A0A953J9R7</accession>
<sequence length="397" mass="44654">MKALLKSLALRFGVEVRRCVPDAGVAERVSLRPKGTERGWALMAYIMGPFLLKEGEPLPVTHTHFGESLEIASTFLRLGYGVDAIDYRNRTFIPDRDYAFFVSARTNFARIALQLNRDCVKVAHLDTAHWLFNNWASYRRALSLQQRRGVTLGGVRIVEPNLAIEHADYATVLGNGFTLGTYAYARKPLFRTPVPACMPYPWPERKDFASCRRSFLWLGSGGLVHKGLDLVLDAFAGMPGFSLYVCGPIQKERDFEREYSRELYETPNIHTVGWISIDSPGFQEVTEKCAGIIYPSCSEGQAGSVVTCMHAGLIPLVSYESGIDVEDFGVLLKDSSRDAIREALHLIASLRPGEIEERARKTWDYARKHHTRESFAEEYERVIADIQSGHLPYGGER</sequence>
<name>A0A953J9R7_9BACT</name>
<dbReference type="SUPFAM" id="SSF53756">
    <property type="entry name" value="UDP-Glycosyltransferase/glycogen phosphorylase"/>
    <property type="match status" value="1"/>
</dbReference>
<evidence type="ECO:0000313" key="2">
    <source>
        <dbReference type="Proteomes" id="UP000705867"/>
    </source>
</evidence>